<reference evidence="1 2" key="1">
    <citation type="journal article" date="2011" name="Cell">
        <title>The monarch butterfly genome yields insights into long-distance migration.</title>
        <authorList>
            <person name="Zhan S."/>
            <person name="Merlin C."/>
            <person name="Boore J.L."/>
            <person name="Reppert S.M."/>
        </authorList>
    </citation>
    <scope>NUCLEOTIDE SEQUENCE [LARGE SCALE GENOMIC DNA]</scope>
    <source>
        <strain evidence="1">F-2</strain>
    </source>
</reference>
<proteinExistence type="predicted"/>
<dbReference type="Proteomes" id="UP000007151">
    <property type="component" value="Unassembled WGS sequence"/>
</dbReference>
<organism evidence="1 2">
    <name type="scientific">Danaus plexippus plexippus</name>
    <dbReference type="NCBI Taxonomy" id="278856"/>
    <lineage>
        <taxon>Eukaryota</taxon>
        <taxon>Metazoa</taxon>
        <taxon>Ecdysozoa</taxon>
        <taxon>Arthropoda</taxon>
        <taxon>Hexapoda</taxon>
        <taxon>Insecta</taxon>
        <taxon>Pterygota</taxon>
        <taxon>Neoptera</taxon>
        <taxon>Endopterygota</taxon>
        <taxon>Lepidoptera</taxon>
        <taxon>Glossata</taxon>
        <taxon>Ditrysia</taxon>
        <taxon>Papilionoidea</taxon>
        <taxon>Nymphalidae</taxon>
        <taxon>Danainae</taxon>
        <taxon>Danaini</taxon>
        <taxon>Danaina</taxon>
        <taxon>Danaus</taxon>
        <taxon>Danaus</taxon>
    </lineage>
</organism>
<dbReference type="OrthoDB" id="7489034at2759"/>
<evidence type="ECO:0000313" key="1">
    <source>
        <dbReference type="EMBL" id="OWR54491.1"/>
    </source>
</evidence>
<evidence type="ECO:0000313" key="2">
    <source>
        <dbReference type="Proteomes" id="UP000007151"/>
    </source>
</evidence>
<name>A0A212FL74_DANPL</name>
<keyword evidence="2" id="KW-1185">Reference proteome</keyword>
<dbReference type="EMBL" id="AGBW02007835">
    <property type="protein sequence ID" value="OWR54491.1"/>
    <property type="molecule type" value="Genomic_DNA"/>
</dbReference>
<sequence length="127" mass="13788">MAPFKSILILLTMSCLLIVSYGQVSQGGSHIDQGKPHVSQGGSHEDQGRVRRQAIQDPTKQKLNEDAINPKNWTTCDFGVTPTISCYNCNTRLICKPIGGLLKACNDPMRPFCNSGICSSTPTANCF</sequence>
<protein>
    <submittedName>
        <fullName evidence="1">Peritrophin type-A domain protein 2</fullName>
    </submittedName>
</protein>
<gene>
    <name evidence="1" type="ORF">KGM_216061</name>
</gene>
<comment type="caution">
    <text evidence="1">The sequence shown here is derived from an EMBL/GenBank/DDBJ whole genome shotgun (WGS) entry which is preliminary data.</text>
</comment>
<dbReference type="KEGG" id="dpl:KGM_216061"/>
<dbReference type="AlphaFoldDB" id="A0A212FL74"/>
<dbReference type="eggNOG" id="ENOG502TCQC">
    <property type="taxonomic scope" value="Eukaryota"/>
</dbReference>
<accession>A0A212FL74</accession>